<dbReference type="PANTHER" id="PTHR12542:SF17">
    <property type="entry name" value="EXOCYST SUBUNIT EXO70 FAMILY PROTEIN"/>
    <property type="match status" value="1"/>
</dbReference>
<evidence type="ECO:0000313" key="5">
    <source>
        <dbReference type="EMBL" id="KAK8562334.1"/>
    </source>
</evidence>
<feature type="domain" description="Exocyst complex subunit Exo70 C-terminal" evidence="4">
    <location>
        <begin position="71"/>
        <end position="154"/>
    </location>
</feature>
<dbReference type="Gene3D" id="1.20.1280.170">
    <property type="entry name" value="Exocyst complex component Exo70"/>
    <property type="match status" value="1"/>
</dbReference>
<evidence type="ECO:0000256" key="3">
    <source>
        <dbReference type="RuleBase" id="RU365026"/>
    </source>
</evidence>
<dbReference type="EMBL" id="JBBPBM010000012">
    <property type="protein sequence ID" value="KAK8562334.1"/>
    <property type="molecule type" value="Genomic_DNA"/>
</dbReference>
<evidence type="ECO:0000259" key="4">
    <source>
        <dbReference type="Pfam" id="PF03081"/>
    </source>
</evidence>
<comment type="caution">
    <text evidence="6">The sequence shown here is derived from an EMBL/GenBank/DDBJ whole genome shotgun (WGS) entry which is preliminary data.</text>
</comment>
<dbReference type="InterPro" id="IPR016159">
    <property type="entry name" value="Cullin_repeat-like_dom_sf"/>
</dbReference>
<reference evidence="6 7" key="1">
    <citation type="journal article" date="2024" name="G3 (Bethesda)">
        <title>Genome assembly of Hibiscus sabdariffa L. provides insights into metabolisms of medicinal natural products.</title>
        <authorList>
            <person name="Kim T."/>
        </authorList>
    </citation>
    <scope>NUCLEOTIDE SEQUENCE [LARGE SCALE GENOMIC DNA]</scope>
    <source>
        <strain evidence="6">TK-2024</strain>
        <tissue evidence="6">Old leaves</tissue>
    </source>
</reference>
<keyword evidence="2 3" id="KW-0813">Transport</keyword>
<evidence type="ECO:0000256" key="2">
    <source>
        <dbReference type="ARBA" id="ARBA00022448"/>
    </source>
</evidence>
<accession>A0ABR2ELP9</accession>
<evidence type="ECO:0000313" key="6">
    <source>
        <dbReference type="EMBL" id="KAK8562339.1"/>
    </source>
</evidence>
<dbReference type="Proteomes" id="UP001472677">
    <property type="component" value="Unassembled WGS sequence"/>
</dbReference>
<dbReference type="InterPro" id="IPR004140">
    <property type="entry name" value="Exo70"/>
</dbReference>
<proteinExistence type="inferred from homology"/>
<keyword evidence="3" id="KW-0653">Protein transport</keyword>
<keyword evidence="7" id="KW-1185">Reference proteome</keyword>
<evidence type="ECO:0000313" key="7">
    <source>
        <dbReference type="Proteomes" id="UP001472677"/>
    </source>
</evidence>
<dbReference type="SUPFAM" id="SSF74788">
    <property type="entry name" value="Cullin repeat-like"/>
    <property type="match status" value="1"/>
</dbReference>
<feature type="domain" description="Exocyst complex subunit Exo70 C-terminal" evidence="4">
    <location>
        <begin position="1"/>
        <end position="70"/>
    </location>
</feature>
<dbReference type="InterPro" id="IPR046364">
    <property type="entry name" value="Exo70_C"/>
</dbReference>
<comment type="similarity">
    <text evidence="1 3">Belongs to the EXO70 family.</text>
</comment>
<protein>
    <recommendedName>
        <fullName evidence="3">Exocyst subunit Exo70 family protein</fullName>
    </recommendedName>
</protein>
<dbReference type="PANTHER" id="PTHR12542">
    <property type="entry name" value="EXOCYST COMPLEX PROTEIN EXO70"/>
    <property type="match status" value="1"/>
</dbReference>
<comment type="function">
    <text evidence="3">Component of the exocyst complex.</text>
</comment>
<organism evidence="6 7">
    <name type="scientific">Hibiscus sabdariffa</name>
    <name type="common">roselle</name>
    <dbReference type="NCBI Taxonomy" id="183260"/>
    <lineage>
        <taxon>Eukaryota</taxon>
        <taxon>Viridiplantae</taxon>
        <taxon>Streptophyta</taxon>
        <taxon>Embryophyta</taxon>
        <taxon>Tracheophyta</taxon>
        <taxon>Spermatophyta</taxon>
        <taxon>Magnoliopsida</taxon>
        <taxon>eudicotyledons</taxon>
        <taxon>Gunneridae</taxon>
        <taxon>Pentapetalae</taxon>
        <taxon>rosids</taxon>
        <taxon>malvids</taxon>
        <taxon>Malvales</taxon>
        <taxon>Malvaceae</taxon>
        <taxon>Malvoideae</taxon>
        <taxon>Hibiscus</taxon>
    </lineage>
</organism>
<sequence length="156" mass="17873">MNYISFLTDYNGVLSDIVADWPLSVPSPLPESYLGSPNKEESIWSPIAVRVRLAWLILVMLCILDGKAEIKYVSNYERIGWSKVIVSLPGNPTAEEIPVDQVIDHFRNFNSAFEEAYKKQSAWVVPDPKLRDEIKMWFARRMGPVYKELFDNYGGV</sequence>
<dbReference type="EMBL" id="JBBPBM010000012">
    <property type="protein sequence ID" value="KAK8562339.1"/>
    <property type="molecule type" value="Genomic_DNA"/>
</dbReference>
<dbReference type="Pfam" id="PF03081">
    <property type="entry name" value="Exo70_C"/>
    <property type="match status" value="2"/>
</dbReference>
<name>A0ABR2ELP9_9ROSI</name>
<gene>
    <name evidence="5" type="ORF">V6N12_010418</name>
    <name evidence="6" type="ORF">V6N12_010423</name>
</gene>
<keyword evidence="3" id="KW-0268">Exocytosis</keyword>
<evidence type="ECO:0000256" key="1">
    <source>
        <dbReference type="ARBA" id="ARBA00006756"/>
    </source>
</evidence>